<name>A0A699JK58_TANCI</name>
<gene>
    <name evidence="1" type="ORF">Tci_614829</name>
</gene>
<organism evidence="1">
    <name type="scientific">Tanacetum cinerariifolium</name>
    <name type="common">Dalmatian daisy</name>
    <name type="synonym">Chrysanthemum cinerariifolium</name>
    <dbReference type="NCBI Taxonomy" id="118510"/>
    <lineage>
        <taxon>Eukaryota</taxon>
        <taxon>Viridiplantae</taxon>
        <taxon>Streptophyta</taxon>
        <taxon>Embryophyta</taxon>
        <taxon>Tracheophyta</taxon>
        <taxon>Spermatophyta</taxon>
        <taxon>Magnoliopsida</taxon>
        <taxon>eudicotyledons</taxon>
        <taxon>Gunneridae</taxon>
        <taxon>Pentapetalae</taxon>
        <taxon>asterids</taxon>
        <taxon>campanulids</taxon>
        <taxon>Asterales</taxon>
        <taxon>Asteraceae</taxon>
        <taxon>Asteroideae</taxon>
        <taxon>Anthemideae</taxon>
        <taxon>Anthemidinae</taxon>
        <taxon>Tanacetum</taxon>
    </lineage>
</organism>
<comment type="caution">
    <text evidence="1">The sequence shown here is derived from an EMBL/GenBank/DDBJ whole genome shotgun (WGS) entry which is preliminary data.</text>
</comment>
<evidence type="ECO:0000313" key="1">
    <source>
        <dbReference type="EMBL" id="GFA42857.1"/>
    </source>
</evidence>
<sequence>MAPIPLRVHLAAVFEPEAMEEAHWGSFYRRNSMELTERIRQRDDAIANIQAMVVESDHRLRRKRWAGGSIFEDVGLYLYVDLM</sequence>
<dbReference type="AlphaFoldDB" id="A0A699JK58"/>
<accession>A0A699JK58</accession>
<dbReference type="EMBL" id="BKCJ010422332">
    <property type="protein sequence ID" value="GFA42857.1"/>
    <property type="molecule type" value="Genomic_DNA"/>
</dbReference>
<proteinExistence type="predicted"/>
<reference evidence="1" key="1">
    <citation type="journal article" date="2019" name="Sci. Rep.">
        <title>Draft genome of Tanacetum cinerariifolium, the natural source of mosquito coil.</title>
        <authorList>
            <person name="Yamashiro T."/>
            <person name="Shiraishi A."/>
            <person name="Satake H."/>
            <person name="Nakayama K."/>
        </authorList>
    </citation>
    <scope>NUCLEOTIDE SEQUENCE</scope>
</reference>
<protein>
    <submittedName>
        <fullName evidence="1">Uncharacterized protein</fullName>
    </submittedName>
</protein>